<dbReference type="InterPro" id="IPR029071">
    <property type="entry name" value="Ubiquitin-like_domsf"/>
</dbReference>
<dbReference type="EMBL" id="JAUPFM010000001">
    <property type="protein sequence ID" value="KAK2863050.1"/>
    <property type="molecule type" value="Genomic_DNA"/>
</dbReference>
<feature type="compositionally biased region" description="Basic and acidic residues" evidence="8">
    <location>
        <begin position="114"/>
        <end position="123"/>
    </location>
</feature>
<evidence type="ECO:0000256" key="1">
    <source>
        <dbReference type="ARBA" id="ARBA00004906"/>
    </source>
</evidence>
<dbReference type="CDD" id="cd17039">
    <property type="entry name" value="Ubl_ubiquitin_like"/>
    <property type="match status" value="1"/>
</dbReference>
<keyword evidence="6" id="KW-0833">Ubl conjugation pathway</keyword>
<organism evidence="10 11">
    <name type="scientific">Channa striata</name>
    <name type="common">Snakehead murrel</name>
    <name type="synonym">Ophicephalus striatus</name>
    <dbReference type="NCBI Taxonomy" id="64152"/>
    <lineage>
        <taxon>Eukaryota</taxon>
        <taxon>Metazoa</taxon>
        <taxon>Chordata</taxon>
        <taxon>Craniata</taxon>
        <taxon>Vertebrata</taxon>
        <taxon>Euteleostomi</taxon>
        <taxon>Actinopterygii</taxon>
        <taxon>Neopterygii</taxon>
        <taxon>Teleostei</taxon>
        <taxon>Neoteleostei</taxon>
        <taxon>Acanthomorphata</taxon>
        <taxon>Anabantaria</taxon>
        <taxon>Anabantiformes</taxon>
        <taxon>Channoidei</taxon>
        <taxon>Channidae</taxon>
        <taxon>Channa</taxon>
    </lineage>
</organism>
<keyword evidence="4" id="KW-0677">Repeat</keyword>
<keyword evidence="7" id="KW-0862">Zinc</keyword>
<feature type="domain" description="RING-type" evidence="9">
    <location>
        <begin position="147"/>
        <end position="374"/>
    </location>
</feature>
<comment type="caution">
    <text evidence="10">The sequence shown here is derived from an EMBL/GenBank/DDBJ whole genome shotgun (WGS) entry which is preliminary data.</text>
</comment>
<keyword evidence="5" id="KW-0863">Zinc-finger</keyword>
<dbReference type="PROSITE" id="PS51873">
    <property type="entry name" value="TRIAD"/>
    <property type="match status" value="1"/>
</dbReference>
<evidence type="ECO:0000259" key="9">
    <source>
        <dbReference type="PROSITE" id="PS51873"/>
    </source>
</evidence>
<dbReference type="FunFam" id="1.20.120.1750:FF:000040">
    <property type="entry name" value="RBR-type E3 ubiquitin transferase"/>
    <property type="match status" value="1"/>
</dbReference>
<gene>
    <name evidence="10" type="ORF">Q5P01_002583</name>
</gene>
<name>A0AA88NPG4_CHASR</name>
<keyword evidence="11" id="KW-1185">Reference proteome</keyword>
<evidence type="ECO:0000256" key="5">
    <source>
        <dbReference type="ARBA" id="ARBA00022771"/>
    </source>
</evidence>
<evidence type="ECO:0000313" key="11">
    <source>
        <dbReference type="Proteomes" id="UP001187415"/>
    </source>
</evidence>
<dbReference type="SUPFAM" id="SSF54236">
    <property type="entry name" value="Ubiquitin-like"/>
    <property type="match status" value="1"/>
</dbReference>
<evidence type="ECO:0000256" key="8">
    <source>
        <dbReference type="SAM" id="MobiDB-lite"/>
    </source>
</evidence>
<proteinExistence type="predicted"/>
<reference evidence="10" key="1">
    <citation type="submission" date="2023-07" db="EMBL/GenBank/DDBJ databases">
        <title>Chromosome-level Genome Assembly of Striped Snakehead (Channa striata).</title>
        <authorList>
            <person name="Liu H."/>
        </authorList>
    </citation>
    <scope>NUCLEOTIDE SEQUENCE</scope>
    <source>
        <strain evidence="10">Gz</strain>
        <tissue evidence="10">Muscle</tissue>
    </source>
</reference>
<evidence type="ECO:0000256" key="6">
    <source>
        <dbReference type="ARBA" id="ARBA00022786"/>
    </source>
</evidence>
<feature type="region of interest" description="Disordered" evidence="8">
    <location>
        <begin position="97"/>
        <end position="123"/>
    </location>
</feature>
<dbReference type="GO" id="GO:0008270">
    <property type="term" value="F:zinc ion binding"/>
    <property type="evidence" value="ECO:0007669"/>
    <property type="project" value="UniProtKB-KW"/>
</dbReference>
<dbReference type="Gene3D" id="1.20.120.1750">
    <property type="match status" value="1"/>
</dbReference>
<dbReference type="InterPro" id="IPR044066">
    <property type="entry name" value="TRIAD_supradom"/>
</dbReference>
<evidence type="ECO:0000256" key="7">
    <source>
        <dbReference type="ARBA" id="ARBA00022833"/>
    </source>
</evidence>
<evidence type="ECO:0000313" key="10">
    <source>
        <dbReference type="EMBL" id="KAK2863050.1"/>
    </source>
</evidence>
<dbReference type="SUPFAM" id="SSF57850">
    <property type="entry name" value="RING/U-box"/>
    <property type="match status" value="2"/>
</dbReference>
<dbReference type="GO" id="GO:0016740">
    <property type="term" value="F:transferase activity"/>
    <property type="evidence" value="ECO:0007669"/>
    <property type="project" value="UniProtKB-KW"/>
</dbReference>
<accession>A0AA88NPG4</accession>
<evidence type="ECO:0000256" key="4">
    <source>
        <dbReference type="ARBA" id="ARBA00022737"/>
    </source>
</evidence>
<comment type="pathway">
    <text evidence="1">Protein modification; protein ubiquitination.</text>
</comment>
<keyword evidence="3" id="KW-0479">Metal-binding</keyword>
<sequence length="387" mass="43004">MCDGDRLVPVFGPAGERTWIHLRDNMTVKQLKEKLVEQLARIPGPIMDNVRVTLNGNMMDQSLPLSECKFLPSCAFHFALGGGRPGLGQSESIAPLPVRTQSDSPELSGVKVPPSDRRDEGERAEIHTAAQEKCYNPHDPTMTFVDADDDLDFLCEDFQSRRALMSCGHAVTPMSLTNWCRRLLDEGKSRFVCGQSGCDVEWPFSEVCKMALLTPEEKKYFEKTMASNAARGSAKLCPKCKSSVVRKNPSNLRVRCAVCPTTKGRTYKFCWQCLREWKGPAPCSDHCGNDGCTNESLKTLKTCPNIKPKFVSSVSACPSIRACPTCGVLLQYANTGCKNIVCPRCKVKFCFVCLKRTDMCMKISNNYMNCLSGVAPRQTTIPVWKKQ</sequence>
<evidence type="ECO:0000256" key="2">
    <source>
        <dbReference type="ARBA" id="ARBA00022679"/>
    </source>
</evidence>
<dbReference type="Proteomes" id="UP001187415">
    <property type="component" value="Unassembled WGS sequence"/>
</dbReference>
<dbReference type="AlphaFoldDB" id="A0AA88NPG4"/>
<evidence type="ECO:0000256" key="3">
    <source>
        <dbReference type="ARBA" id="ARBA00022723"/>
    </source>
</evidence>
<protein>
    <recommendedName>
        <fullName evidence="9">RING-type domain-containing protein</fullName>
    </recommendedName>
</protein>
<keyword evidence="2" id="KW-0808">Transferase</keyword>